<dbReference type="OrthoDB" id="5296287at2759"/>
<evidence type="ECO:0000256" key="7">
    <source>
        <dbReference type="SAM" id="Phobius"/>
    </source>
</evidence>
<dbReference type="InterPro" id="IPR011701">
    <property type="entry name" value="MFS"/>
</dbReference>
<dbReference type="Gene3D" id="1.20.1250.20">
    <property type="entry name" value="MFS general substrate transporter like domains"/>
    <property type="match status" value="1"/>
</dbReference>
<feature type="transmembrane region" description="Helical" evidence="7">
    <location>
        <begin position="446"/>
        <end position="465"/>
    </location>
</feature>
<organism evidence="9 10">
    <name type="scientific">Phaeosphaeria nodorum (strain SN15 / ATCC MYA-4574 / FGSC 10173)</name>
    <name type="common">Glume blotch fungus</name>
    <name type="synonym">Parastagonospora nodorum</name>
    <dbReference type="NCBI Taxonomy" id="321614"/>
    <lineage>
        <taxon>Eukaryota</taxon>
        <taxon>Fungi</taxon>
        <taxon>Dikarya</taxon>
        <taxon>Ascomycota</taxon>
        <taxon>Pezizomycotina</taxon>
        <taxon>Dothideomycetes</taxon>
        <taxon>Pleosporomycetidae</taxon>
        <taxon>Pleosporales</taxon>
        <taxon>Pleosporineae</taxon>
        <taxon>Phaeosphaeriaceae</taxon>
        <taxon>Parastagonospora</taxon>
    </lineage>
</organism>
<dbReference type="PROSITE" id="PS50850">
    <property type="entry name" value="MFS"/>
    <property type="match status" value="1"/>
</dbReference>
<feature type="transmembrane region" description="Helical" evidence="7">
    <location>
        <begin position="477"/>
        <end position="499"/>
    </location>
</feature>
<protein>
    <recommendedName>
        <fullName evidence="8">Major facilitator superfamily (MFS) profile domain-containing protein</fullName>
    </recommendedName>
</protein>
<feature type="transmembrane region" description="Helical" evidence="7">
    <location>
        <begin position="266"/>
        <end position="286"/>
    </location>
</feature>
<dbReference type="CDD" id="cd17323">
    <property type="entry name" value="MFS_Tpo1_MDR_like"/>
    <property type="match status" value="1"/>
</dbReference>
<keyword evidence="10" id="KW-1185">Reference proteome</keyword>
<reference evidence="10" key="1">
    <citation type="journal article" date="2021" name="BMC Genomics">
        <title>Chromosome-level genome assembly and manually-curated proteome of model necrotroph Parastagonospora nodorum Sn15 reveals a genome-wide trove of candidate effector homologs, and redundancy of virulence-related functions within an accessory chromosome.</title>
        <authorList>
            <person name="Bertazzoni S."/>
            <person name="Jones D.A.B."/>
            <person name="Phan H.T."/>
            <person name="Tan K.-C."/>
            <person name="Hane J.K."/>
        </authorList>
    </citation>
    <scope>NUCLEOTIDE SEQUENCE [LARGE SCALE GENOMIC DNA]</scope>
    <source>
        <strain evidence="10">SN15 / ATCC MYA-4574 / FGSC 10173)</strain>
    </source>
</reference>
<dbReference type="GO" id="GO:0022857">
    <property type="term" value="F:transmembrane transporter activity"/>
    <property type="evidence" value="ECO:0007669"/>
    <property type="project" value="InterPro"/>
</dbReference>
<evidence type="ECO:0000313" key="9">
    <source>
        <dbReference type="EMBL" id="QRD01699.1"/>
    </source>
</evidence>
<comment type="similarity">
    <text evidence="2">Belongs to the major facilitator superfamily.</text>
</comment>
<evidence type="ECO:0000256" key="5">
    <source>
        <dbReference type="ARBA" id="ARBA00023136"/>
    </source>
</evidence>
<dbReference type="SUPFAM" id="SSF103473">
    <property type="entry name" value="MFS general substrate transporter"/>
    <property type="match status" value="1"/>
</dbReference>
<feature type="transmembrane region" description="Helical" evidence="7">
    <location>
        <begin position="511"/>
        <end position="532"/>
    </location>
</feature>
<keyword evidence="3 7" id="KW-0812">Transmembrane</keyword>
<dbReference type="FunFam" id="1.20.1250.20:FF:000011">
    <property type="entry name" value="MFS multidrug transporter, putative"/>
    <property type="match status" value="1"/>
</dbReference>
<feature type="region of interest" description="Disordered" evidence="6">
    <location>
        <begin position="1"/>
        <end position="95"/>
    </location>
</feature>
<dbReference type="Proteomes" id="UP000663193">
    <property type="component" value="Chromosome 12"/>
</dbReference>
<feature type="domain" description="Major facilitator superfamily (MFS) profile" evidence="8">
    <location>
        <begin position="111"/>
        <end position="538"/>
    </location>
</feature>
<dbReference type="PANTHER" id="PTHR23502">
    <property type="entry name" value="MAJOR FACILITATOR SUPERFAMILY"/>
    <property type="match status" value="1"/>
</dbReference>
<keyword evidence="5 7" id="KW-0472">Membrane</keyword>
<evidence type="ECO:0000256" key="2">
    <source>
        <dbReference type="ARBA" id="ARBA00008335"/>
    </source>
</evidence>
<evidence type="ECO:0000256" key="6">
    <source>
        <dbReference type="SAM" id="MobiDB-lite"/>
    </source>
</evidence>
<feature type="transmembrane region" description="Helical" evidence="7">
    <location>
        <begin position="341"/>
        <end position="360"/>
    </location>
</feature>
<name>A0A7U2I4T3_PHANO</name>
<dbReference type="Pfam" id="PF07690">
    <property type="entry name" value="MFS_1"/>
    <property type="match status" value="1"/>
</dbReference>
<feature type="transmembrane region" description="Helical" evidence="7">
    <location>
        <begin position="419"/>
        <end position="440"/>
    </location>
</feature>
<feature type="transmembrane region" description="Helical" evidence="7">
    <location>
        <begin position="237"/>
        <end position="260"/>
    </location>
</feature>
<evidence type="ECO:0000313" key="10">
    <source>
        <dbReference type="Proteomes" id="UP000663193"/>
    </source>
</evidence>
<proteinExistence type="inferred from homology"/>
<feature type="transmembrane region" description="Helical" evidence="7">
    <location>
        <begin position="150"/>
        <end position="169"/>
    </location>
</feature>
<keyword evidence="4 7" id="KW-1133">Transmembrane helix</keyword>
<feature type="compositionally biased region" description="Polar residues" evidence="6">
    <location>
        <begin position="41"/>
        <end position="59"/>
    </location>
</feature>
<evidence type="ECO:0000259" key="8">
    <source>
        <dbReference type="PROSITE" id="PS50850"/>
    </source>
</evidence>
<feature type="transmembrane region" description="Helical" evidence="7">
    <location>
        <begin position="380"/>
        <end position="399"/>
    </location>
</feature>
<dbReference type="InterPro" id="IPR036259">
    <property type="entry name" value="MFS_trans_sf"/>
</dbReference>
<dbReference type="GO" id="GO:0016020">
    <property type="term" value="C:membrane"/>
    <property type="evidence" value="ECO:0007669"/>
    <property type="project" value="UniProtKB-SubCell"/>
</dbReference>
<feature type="transmembrane region" description="Helical" evidence="7">
    <location>
        <begin position="109"/>
        <end position="130"/>
    </location>
</feature>
<dbReference type="VEuPathDB" id="FungiDB:JI435_145570"/>
<evidence type="ECO:0000256" key="4">
    <source>
        <dbReference type="ARBA" id="ARBA00022989"/>
    </source>
</evidence>
<dbReference type="AlphaFoldDB" id="A0A7U2I4T3"/>
<dbReference type="PANTHER" id="PTHR23502:SF68">
    <property type="entry name" value="MULTIDRUG TRANSPORTER, PUTATIVE (AFU_ORTHOLOGUE AFUA_3G01120)-RELATED"/>
    <property type="match status" value="1"/>
</dbReference>
<feature type="transmembrane region" description="Helical" evidence="7">
    <location>
        <begin position="205"/>
        <end position="225"/>
    </location>
</feature>
<comment type="subcellular location">
    <subcellularLocation>
        <location evidence="1">Membrane</location>
        <topology evidence="1">Multi-pass membrane protein</topology>
    </subcellularLocation>
</comment>
<feature type="transmembrane region" description="Helical" evidence="7">
    <location>
        <begin position="181"/>
        <end position="199"/>
    </location>
</feature>
<dbReference type="InterPro" id="IPR020846">
    <property type="entry name" value="MFS_dom"/>
</dbReference>
<sequence>MAGGPSPNHQATRSEIIDLAAMEGHDADIPTNVGSIHQAKSDISSQPRTPTSDENNVSASLEKDLEKGTDAVSTTSATHPEEPPNPNIVDFDGPDDTENPMNWRASKKWGMISLVSVITFLTPLASSMFAPGVPEVMREFNSTSDMLEGFMLSVYVLGFAFGPLIVAPLSEMYGRLPMYHSCNLLFIIFTIAAAVSTSMSQFVVFRFFMGSFGGAPLVLGGGTIADLIHREQRGTAMAVWVMGPTIGPCVGPIIGGFLTTAKGWRWNFWFVAIVASATFIMSLILMRETSGTIILERRAKRLRAETGNDKLVSKLHSGLTPSELFRFSIVRPVKMFFRSQICFFISLYIAITYSYLYILFTTFTAVFTNTYGWKGGVVGLSFTGLGIGSLIGQLVCTYYGNKTAAKHIALGDFKPEHRLYNMAIGGFFMPVGFFIYGWTVQVHTHFMAPIIATGIIGFSLLMTFMPATTYLVDVFTIHAASAMAASTVSRSLCAALIPLSSQQMYAKLGYGWGNTLLGIVACLLIPIPFLFIKYGERVRNRSTVKL</sequence>
<evidence type="ECO:0000256" key="3">
    <source>
        <dbReference type="ARBA" id="ARBA00022692"/>
    </source>
</evidence>
<evidence type="ECO:0000256" key="1">
    <source>
        <dbReference type="ARBA" id="ARBA00004141"/>
    </source>
</evidence>
<accession>A0A7U2I4T3</accession>
<gene>
    <name evidence="9" type="ORF">JI435_145570</name>
</gene>
<dbReference type="EMBL" id="CP069034">
    <property type="protein sequence ID" value="QRD01699.1"/>
    <property type="molecule type" value="Genomic_DNA"/>
</dbReference>